<dbReference type="Gene3D" id="3.30.590.20">
    <property type="match status" value="1"/>
</dbReference>
<evidence type="ECO:0000256" key="1">
    <source>
        <dbReference type="ARBA" id="ARBA00005006"/>
    </source>
</evidence>
<feature type="domain" description="Glutamate--cysteine ligase" evidence="8">
    <location>
        <begin position="12"/>
        <end position="330"/>
    </location>
</feature>
<dbReference type="PANTHER" id="PTHR38761">
    <property type="entry name" value="GLUTAMATE--CYSTEINE LIGASE"/>
    <property type="match status" value="1"/>
</dbReference>
<evidence type="ECO:0000256" key="3">
    <source>
        <dbReference type="ARBA" id="ARBA00022598"/>
    </source>
</evidence>
<dbReference type="InterPro" id="IPR007370">
    <property type="entry name" value="Glu_cys_ligase"/>
</dbReference>
<dbReference type="GO" id="GO:0046872">
    <property type="term" value="F:metal ion binding"/>
    <property type="evidence" value="ECO:0007669"/>
    <property type="project" value="TreeGrafter"/>
</dbReference>
<evidence type="ECO:0000256" key="7">
    <source>
        <dbReference type="ARBA" id="ARBA00048819"/>
    </source>
</evidence>
<evidence type="ECO:0000259" key="8">
    <source>
        <dbReference type="Pfam" id="PF04262"/>
    </source>
</evidence>
<sequence length="330" mass="37311">MYRIAEQRLSTLVNRGGNRPLAKSRIGLEKESLRVSPEGHLAQTHHPVALGSPLTHPYITTDYSEALTEFVTPPCTDIPSALNFLRDTQQFVYNVLAAAPEHERLWATSMPCVVAGETSIPIAQYGDSNPGVMKTVYRRGLGHRYGRVMQVIAGVHFNYSFPDAFWPLYQELEQHPGNRQTFISEQYFGLIRNLQRFGWLVPYLFGASPAVCKSFLGGQPTLLDSFDEHTYFQPFATSLRMGDIGYQNNKEAEMGVKANYDSLETYTASLMKATETPYSEFEKLGVVVNGRYEQLNANILQIENEYYSTIRPKQIVDPFEKPSHALLRRG</sequence>
<dbReference type="GO" id="GO:0006750">
    <property type="term" value="P:glutathione biosynthetic process"/>
    <property type="evidence" value="ECO:0007669"/>
    <property type="project" value="UniProtKB-KW"/>
</dbReference>
<evidence type="ECO:0000256" key="2">
    <source>
        <dbReference type="ARBA" id="ARBA00012220"/>
    </source>
</evidence>
<name>A0A3B1AJ87_9ZZZZ</name>
<evidence type="ECO:0000256" key="5">
    <source>
        <dbReference type="ARBA" id="ARBA00022741"/>
    </source>
</evidence>
<comment type="pathway">
    <text evidence="1">Sulfur metabolism; glutathione biosynthesis; glutathione from L-cysteine and L-glutamate: step 1/2.</text>
</comment>
<dbReference type="AlphaFoldDB" id="A0A3B1AJ87"/>
<dbReference type="HAMAP" id="MF_00578">
    <property type="entry name" value="Glu_cys_ligase"/>
    <property type="match status" value="1"/>
</dbReference>
<dbReference type="GO" id="GO:0005524">
    <property type="term" value="F:ATP binding"/>
    <property type="evidence" value="ECO:0007669"/>
    <property type="project" value="UniProtKB-KW"/>
</dbReference>
<feature type="non-terminal residue" evidence="9">
    <location>
        <position position="330"/>
    </location>
</feature>
<dbReference type="GO" id="GO:0004357">
    <property type="term" value="F:glutamate-cysteine ligase activity"/>
    <property type="evidence" value="ECO:0007669"/>
    <property type="project" value="UniProtKB-EC"/>
</dbReference>
<dbReference type="SUPFAM" id="SSF55931">
    <property type="entry name" value="Glutamine synthetase/guanido kinase"/>
    <property type="match status" value="1"/>
</dbReference>
<keyword evidence="3 9" id="KW-0436">Ligase</keyword>
<keyword evidence="6" id="KW-0067">ATP-binding</keyword>
<evidence type="ECO:0000256" key="6">
    <source>
        <dbReference type="ARBA" id="ARBA00022840"/>
    </source>
</evidence>
<organism evidence="9">
    <name type="scientific">hydrothermal vent metagenome</name>
    <dbReference type="NCBI Taxonomy" id="652676"/>
    <lineage>
        <taxon>unclassified sequences</taxon>
        <taxon>metagenomes</taxon>
        <taxon>ecological metagenomes</taxon>
    </lineage>
</organism>
<proteinExistence type="inferred from homology"/>
<dbReference type="InterPro" id="IPR006334">
    <property type="entry name" value="Glut_cys_ligase"/>
</dbReference>
<evidence type="ECO:0000313" key="9">
    <source>
        <dbReference type="EMBL" id="VAW99477.1"/>
    </source>
</evidence>
<comment type="catalytic activity">
    <reaction evidence="7">
        <text>L-cysteine + L-glutamate + ATP = gamma-L-glutamyl-L-cysteine + ADP + phosphate + H(+)</text>
        <dbReference type="Rhea" id="RHEA:13285"/>
        <dbReference type="ChEBI" id="CHEBI:15378"/>
        <dbReference type="ChEBI" id="CHEBI:29985"/>
        <dbReference type="ChEBI" id="CHEBI:30616"/>
        <dbReference type="ChEBI" id="CHEBI:35235"/>
        <dbReference type="ChEBI" id="CHEBI:43474"/>
        <dbReference type="ChEBI" id="CHEBI:58173"/>
        <dbReference type="ChEBI" id="CHEBI:456216"/>
        <dbReference type="EC" id="6.3.2.2"/>
    </reaction>
</comment>
<dbReference type="Pfam" id="PF04262">
    <property type="entry name" value="Glu_cys_ligase"/>
    <property type="match status" value="1"/>
</dbReference>
<protein>
    <recommendedName>
        <fullName evidence="2">glutamate--cysteine ligase</fullName>
        <ecNumber evidence="2">6.3.2.2</ecNumber>
    </recommendedName>
</protein>
<dbReference type="GO" id="GO:0005829">
    <property type="term" value="C:cytosol"/>
    <property type="evidence" value="ECO:0007669"/>
    <property type="project" value="TreeGrafter"/>
</dbReference>
<dbReference type="PANTHER" id="PTHR38761:SF1">
    <property type="entry name" value="GLUTAMATE--CYSTEINE LIGASE"/>
    <property type="match status" value="1"/>
</dbReference>
<keyword evidence="4" id="KW-0317">Glutathione biosynthesis</keyword>
<reference evidence="9" key="1">
    <citation type="submission" date="2018-06" db="EMBL/GenBank/DDBJ databases">
        <authorList>
            <person name="Zhirakovskaya E."/>
        </authorList>
    </citation>
    <scope>NUCLEOTIDE SEQUENCE</scope>
</reference>
<accession>A0A3B1AJ87</accession>
<evidence type="ECO:0000256" key="4">
    <source>
        <dbReference type="ARBA" id="ARBA00022684"/>
    </source>
</evidence>
<dbReference type="EMBL" id="UOFV01000178">
    <property type="protein sequence ID" value="VAW99477.1"/>
    <property type="molecule type" value="Genomic_DNA"/>
</dbReference>
<dbReference type="EC" id="6.3.2.2" evidence="2"/>
<gene>
    <name evidence="9" type="ORF">MNBD_GAMMA19-1173</name>
</gene>
<keyword evidence="5" id="KW-0547">Nucleotide-binding</keyword>
<dbReference type="InterPro" id="IPR014746">
    <property type="entry name" value="Gln_synth/guanido_kin_cat_dom"/>
</dbReference>